<dbReference type="SUPFAM" id="SSF52172">
    <property type="entry name" value="CheY-like"/>
    <property type="match status" value="1"/>
</dbReference>
<evidence type="ECO:0000259" key="21">
    <source>
        <dbReference type="PROSITE" id="PS50110"/>
    </source>
</evidence>
<dbReference type="SUPFAM" id="SSF158472">
    <property type="entry name" value="HAMP domain-like"/>
    <property type="match status" value="1"/>
</dbReference>
<keyword evidence="12 19" id="KW-1133">Transmembrane helix</keyword>
<dbReference type="FunFam" id="3.30.565.10:FF:000010">
    <property type="entry name" value="Sensor histidine kinase RcsC"/>
    <property type="match status" value="1"/>
</dbReference>
<keyword evidence="6 17" id="KW-0597">Phosphoprotein</keyword>
<evidence type="ECO:0000256" key="7">
    <source>
        <dbReference type="ARBA" id="ARBA00022679"/>
    </source>
</evidence>
<dbReference type="InterPro" id="IPR005467">
    <property type="entry name" value="His_kinase_dom"/>
</dbReference>
<evidence type="ECO:0000256" key="14">
    <source>
        <dbReference type="ARBA" id="ARBA00023136"/>
    </source>
</evidence>
<dbReference type="CDD" id="cd17546">
    <property type="entry name" value="REC_hyHK_CKI1_RcsC-like"/>
    <property type="match status" value="1"/>
</dbReference>
<dbReference type="SMART" id="SM00065">
    <property type="entry name" value="GAF"/>
    <property type="match status" value="1"/>
</dbReference>
<dbReference type="SMART" id="SM00448">
    <property type="entry name" value="REC"/>
    <property type="match status" value="1"/>
</dbReference>
<keyword evidence="14 19" id="KW-0472">Membrane</keyword>
<dbReference type="Pfam" id="PF01590">
    <property type="entry name" value="GAF"/>
    <property type="match status" value="1"/>
</dbReference>
<keyword evidence="5" id="KW-1003">Cell membrane</keyword>
<dbReference type="InterPro" id="IPR003661">
    <property type="entry name" value="HisK_dim/P_dom"/>
</dbReference>
<dbReference type="InterPro" id="IPR003660">
    <property type="entry name" value="HAMP_dom"/>
</dbReference>
<evidence type="ECO:0000259" key="20">
    <source>
        <dbReference type="PROSITE" id="PS50109"/>
    </source>
</evidence>
<dbReference type="GO" id="GO:0005524">
    <property type="term" value="F:ATP binding"/>
    <property type="evidence" value="ECO:0007669"/>
    <property type="project" value="UniProtKB-KW"/>
</dbReference>
<feature type="transmembrane region" description="Helical" evidence="19">
    <location>
        <begin position="35"/>
        <end position="57"/>
    </location>
</feature>
<evidence type="ECO:0000256" key="10">
    <source>
        <dbReference type="ARBA" id="ARBA00022777"/>
    </source>
</evidence>
<proteinExistence type="inferred from homology"/>
<dbReference type="Gene3D" id="3.30.450.40">
    <property type="match status" value="1"/>
</dbReference>
<dbReference type="Pfam" id="PF00672">
    <property type="entry name" value="HAMP"/>
    <property type="match status" value="1"/>
</dbReference>
<dbReference type="AlphaFoldDB" id="A0AAV3XGR0"/>
<dbReference type="Pfam" id="PF02743">
    <property type="entry name" value="dCache_1"/>
    <property type="match status" value="1"/>
</dbReference>
<dbReference type="GO" id="GO:0000155">
    <property type="term" value="F:phosphorelay sensor kinase activity"/>
    <property type="evidence" value="ECO:0007669"/>
    <property type="project" value="InterPro"/>
</dbReference>
<feature type="domain" description="Response regulatory" evidence="21">
    <location>
        <begin position="936"/>
        <end position="1052"/>
    </location>
</feature>
<comment type="subcellular location">
    <subcellularLocation>
        <location evidence="2">Cell membrane</location>
        <topology evidence="2">Multi-pass membrane protein</topology>
    </subcellularLocation>
</comment>
<dbReference type="PANTHER" id="PTHR43047">
    <property type="entry name" value="TWO-COMPONENT HISTIDINE PROTEIN KINASE"/>
    <property type="match status" value="1"/>
</dbReference>
<evidence type="ECO:0000256" key="8">
    <source>
        <dbReference type="ARBA" id="ARBA00022692"/>
    </source>
</evidence>
<dbReference type="Pfam" id="PF02518">
    <property type="entry name" value="HATPase_c"/>
    <property type="match status" value="1"/>
</dbReference>
<organism evidence="23 24">
    <name type="scientific">Microseira wollei NIES-4236</name>
    <dbReference type="NCBI Taxonomy" id="2530354"/>
    <lineage>
        <taxon>Bacteria</taxon>
        <taxon>Bacillati</taxon>
        <taxon>Cyanobacteriota</taxon>
        <taxon>Cyanophyceae</taxon>
        <taxon>Oscillatoriophycideae</taxon>
        <taxon>Aerosakkonematales</taxon>
        <taxon>Aerosakkonemataceae</taxon>
        <taxon>Microseira</taxon>
    </lineage>
</organism>
<evidence type="ECO:0000256" key="13">
    <source>
        <dbReference type="ARBA" id="ARBA00023012"/>
    </source>
</evidence>
<dbReference type="Gene3D" id="6.10.340.10">
    <property type="match status" value="1"/>
</dbReference>
<dbReference type="InterPro" id="IPR036097">
    <property type="entry name" value="HisK_dim/P_sf"/>
</dbReference>
<dbReference type="CDD" id="cd00082">
    <property type="entry name" value="HisKA"/>
    <property type="match status" value="1"/>
</dbReference>
<dbReference type="CDD" id="cd12913">
    <property type="entry name" value="PDC1_MCP_like"/>
    <property type="match status" value="1"/>
</dbReference>
<feature type="domain" description="HAMP" evidence="22">
    <location>
        <begin position="402"/>
        <end position="454"/>
    </location>
</feature>
<evidence type="ECO:0000256" key="15">
    <source>
        <dbReference type="ARBA" id="ARBA00023306"/>
    </source>
</evidence>
<evidence type="ECO:0000256" key="17">
    <source>
        <dbReference type="PROSITE-ProRule" id="PRU00169"/>
    </source>
</evidence>
<evidence type="ECO:0000256" key="1">
    <source>
        <dbReference type="ARBA" id="ARBA00000085"/>
    </source>
</evidence>
<dbReference type="EMBL" id="BLAY01000135">
    <property type="protein sequence ID" value="GET41798.1"/>
    <property type="molecule type" value="Genomic_DNA"/>
</dbReference>
<dbReference type="CDD" id="cd06225">
    <property type="entry name" value="HAMP"/>
    <property type="match status" value="1"/>
</dbReference>
<evidence type="ECO:0000256" key="2">
    <source>
        <dbReference type="ARBA" id="ARBA00004651"/>
    </source>
</evidence>
<evidence type="ECO:0000259" key="22">
    <source>
        <dbReference type="PROSITE" id="PS50885"/>
    </source>
</evidence>
<name>A0AAV3XGR0_9CYAN</name>
<feature type="coiled-coil region" evidence="18">
    <location>
        <begin position="446"/>
        <end position="473"/>
    </location>
</feature>
<keyword evidence="13" id="KW-0902">Two-component regulatory system</keyword>
<sequence length="1137" mass="127384">MQAPPNLPVKGEKAILPVIPETGNTPLIQKVPLRLILVVPFVWQIFAAVGITGYLSLRNGSKAVNDVATQLRNEVTARIKEGLETYLAMPQLVNQINADSIGLGELDIQNFPQMQRHFWQQTKWFKQATYFSFGNNAGEFIGVGRNSYGSNSIGVSDKSTGYHLLSYQVNSQGERGKLIADISVVKYDARVSPWYQTAVKAGRTTWTPIYVQTSGQIGIDSVSPVYNKGKLQGVLSVSLSLSEIGNFISQLKIGKSGQTVIIERSGLIVATSIAEKLCRPVLPLITGNKKFPRLRGTNKCQRLKVTESREPLMGYSGEHLLKEFGDLTLIQNTKQTIFNWEGKRQFLQVTPFRNSQGLDWLIVVVVPESDFMEKINANTRTTILLCLGALVIATGLGIFTSRWISKPILKLRDASLAIAAGNLEQNITINGVEELRVLGIAFNQMGEQLKQSRIQLEQKVEERTKELAQEIRERTLAQEALRERATMLSNQYQVLTGFAKDSTLHQGDLQGSLRKLTEATATTLAVERVSVWLYDETKANLVCVDLFEQSSKQHKAETQILVADYPVYFRALESEPIICANNAITDPRTREFNQSYLNPLNIYSLLDVPIQRGEEIIGVVCLEQVGFAHNWTLEAQSFARSIADLVSLAIEIRNRRQAEIALQQAKEAAEVANQAKSEFLANMSHELRTPLNGILGYAQILQNSPKLGEKERNGIEIIYQCGCHLLTLINDILDLSKIEARKMELCPSDFHFPSFVQSVAQMCRVRAEQKDLSFICQLDPNLPIGIRADEKRLRQVLLNLLGNAVKFTKVGSVTFSVSVIQSELPDKQDREPKNYQIRFAIKDTGVGMTPEQLEKIFLPFEQVGDNKFRAEGTGLGLAISQKIVQMMDSRIQVTSQIGVGSEFWLDFTFPVAVESVDFTCNNQTGQIIGFSGKYGKILVVDDREENRAVIVNLLGPLGFEVTEATNGKEALEILTQFKPDLIISDLVMPEIDGFELIRRIRKTPELKDTIIIASSASVYDNDRQKCMDFGSNDFLAKPIEAEILFEKLQKYLQLEWIYAARKSEASKPAILEVIPPPASELEKLYDLVLRGHLKGIAKQLQNIEQIDDKYLPFTSEVKELVRGFKLKKIKEFVGRYR</sequence>
<feature type="transmembrane region" description="Helical" evidence="19">
    <location>
        <begin position="382"/>
        <end position="404"/>
    </location>
</feature>
<evidence type="ECO:0000256" key="11">
    <source>
        <dbReference type="ARBA" id="ARBA00022840"/>
    </source>
</evidence>
<dbReference type="InterPro" id="IPR001789">
    <property type="entry name" value="Sig_transdc_resp-reg_receiver"/>
</dbReference>
<feature type="domain" description="Histidine kinase" evidence="20">
    <location>
        <begin position="682"/>
        <end position="911"/>
    </location>
</feature>
<dbReference type="Gene3D" id="3.30.565.10">
    <property type="entry name" value="Histidine kinase-like ATPase, C-terminal domain"/>
    <property type="match status" value="1"/>
</dbReference>
<evidence type="ECO:0000256" key="18">
    <source>
        <dbReference type="SAM" id="Coils"/>
    </source>
</evidence>
<dbReference type="InterPro" id="IPR029016">
    <property type="entry name" value="GAF-like_dom_sf"/>
</dbReference>
<gene>
    <name evidence="23" type="ORF">MiSe_66120</name>
</gene>
<reference evidence="23" key="1">
    <citation type="submission" date="2019-10" db="EMBL/GenBank/DDBJ databases">
        <title>Draft genome sequece of Microseira wollei NIES-4236.</title>
        <authorList>
            <person name="Yamaguchi H."/>
            <person name="Suzuki S."/>
            <person name="Kawachi M."/>
        </authorList>
    </citation>
    <scope>NUCLEOTIDE SEQUENCE</scope>
    <source>
        <strain evidence="23">NIES-4236</strain>
    </source>
</reference>
<dbReference type="SMART" id="SM00387">
    <property type="entry name" value="HATPase_c"/>
    <property type="match status" value="1"/>
</dbReference>
<evidence type="ECO:0000313" key="24">
    <source>
        <dbReference type="Proteomes" id="UP001050975"/>
    </source>
</evidence>
<evidence type="ECO:0000313" key="23">
    <source>
        <dbReference type="EMBL" id="GET41798.1"/>
    </source>
</evidence>
<evidence type="ECO:0000256" key="6">
    <source>
        <dbReference type="ARBA" id="ARBA00022553"/>
    </source>
</evidence>
<keyword evidence="15" id="KW-0131">Cell cycle</keyword>
<feature type="coiled-coil region" evidence="18">
    <location>
        <begin position="648"/>
        <end position="682"/>
    </location>
</feature>
<dbReference type="Pfam" id="PF00512">
    <property type="entry name" value="HisKA"/>
    <property type="match status" value="1"/>
</dbReference>
<dbReference type="SUPFAM" id="SSF55874">
    <property type="entry name" value="ATPase domain of HSP90 chaperone/DNA topoisomerase II/histidine kinase"/>
    <property type="match status" value="1"/>
</dbReference>
<dbReference type="PROSITE" id="PS50110">
    <property type="entry name" value="RESPONSE_REGULATORY"/>
    <property type="match status" value="1"/>
</dbReference>
<dbReference type="FunFam" id="1.10.287.130:FF:000038">
    <property type="entry name" value="Sensory transduction histidine kinase"/>
    <property type="match status" value="1"/>
</dbReference>
<dbReference type="CDD" id="cd16922">
    <property type="entry name" value="HATPase_EvgS-ArcB-TorS-like"/>
    <property type="match status" value="1"/>
</dbReference>
<dbReference type="Gene3D" id="3.40.50.2300">
    <property type="match status" value="1"/>
</dbReference>
<dbReference type="PRINTS" id="PR00344">
    <property type="entry name" value="BCTRLSENSOR"/>
</dbReference>
<evidence type="ECO:0000256" key="5">
    <source>
        <dbReference type="ARBA" id="ARBA00022475"/>
    </source>
</evidence>
<evidence type="ECO:0000256" key="16">
    <source>
        <dbReference type="ARBA" id="ARBA00074306"/>
    </source>
</evidence>
<dbReference type="InterPro" id="IPR003018">
    <property type="entry name" value="GAF"/>
</dbReference>
<dbReference type="Gene3D" id="3.30.450.20">
    <property type="entry name" value="PAS domain"/>
    <property type="match status" value="2"/>
</dbReference>
<accession>A0AAV3XGR0</accession>
<evidence type="ECO:0000256" key="12">
    <source>
        <dbReference type="ARBA" id="ARBA00022989"/>
    </source>
</evidence>
<keyword evidence="11" id="KW-0067">ATP-binding</keyword>
<dbReference type="Pfam" id="PF00072">
    <property type="entry name" value="Response_reg"/>
    <property type="match status" value="1"/>
</dbReference>
<dbReference type="SMART" id="SM00304">
    <property type="entry name" value="HAMP"/>
    <property type="match status" value="1"/>
</dbReference>
<keyword evidence="10 23" id="KW-0418">Kinase</keyword>
<comment type="catalytic activity">
    <reaction evidence="1">
        <text>ATP + protein L-histidine = ADP + protein N-phospho-L-histidine.</text>
        <dbReference type="EC" id="2.7.13.3"/>
    </reaction>
</comment>
<dbReference type="InterPro" id="IPR004358">
    <property type="entry name" value="Sig_transdc_His_kin-like_C"/>
</dbReference>
<dbReference type="Proteomes" id="UP001050975">
    <property type="component" value="Unassembled WGS sequence"/>
</dbReference>
<dbReference type="GO" id="GO:0005886">
    <property type="term" value="C:plasma membrane"/>
    <property type="evidence" value="ECO:0007669"/>
    <property type="project" value="UniProtKB-SubCell"/>
</dbReference>
<comment type="caution">
    <text evidence="23">The sequence shown here is derived from an EMBL/GenBank/DDBJ whole genome shotgun (WGS) entry which is preliminary data.</text>
</comment>
<keyword evidence="24" id="KW-1185">Reference proteome</keyword>
<keyword evidence="8 19" id="KW-0812">Transmembrane</keyword>
<feature type="modified residue" description="4-aspartylphosphate" evidence="17">
    <location>
        <position position="985"/>
    </location>
</feature>
<evidence type="ECO:0000256" key="4">
    <source>
        <dbReference type="ARBA" id="ARBA00012438"/>
    </source>
</evidence>
<dbReference type="Gene3D" id="1.10.287.130">
    <property type="match status" value="1"/>
</dbReference>
<keyword evidence="9" id="KW-0547">Nucleotide-binding</keyword>
<dbReference type="InterPro" id="IPR003594">
    <property type="entry name" value="HATPase_dom"/>
</dbReference>
<evidence type="ECO:0000256" key="9">
    <source>
        <dbReference type="ARBA" id="ARBA00022741"/>
    </source>
</evidence>
<evidence type="ECO:0000256" key="19">
    <source>
        <dbReference type="SAM" id="Phobius"/>
    </source>
</evidence>
<dbReference type="PROSITE" id="PS50109">
    <property type="entry name" value="HIS_KIN"/>
    <property type="match status" value="1"/>
</dbReference>
<dbReference type="PROSITE" id="PS50885">
    <property type="entry name" value="HAMP"/>
    <property type="match status" value="1"/>
</dbReference>
<dbReference type="RefSeq" id="WP_226588420.1">
    <property type="nucleotide sequence ID" value="NZ_BLAY01000135.1"/>
</dbReference>
<dbReference type="SUPFAM" id="SSF47384">
    <property type="entry name" value="Homodimeric domain of signal transducing histidine kinase"/>
    <property type="match status" value="1"/>
</dbReference>
<comment type="similarity">
    <text evidence="3">In the N-terminal section; belongs to the phytochrome family.</text>
</comment>
<dbReference type="SMART" id="SM00388">
    <property type="entry name" value="HisKA"/>
    <property type="match status" value="1"/>
</dbReference>
<keyword evidence="18" id="KW-0175">Coiled coil</keyword>
<dbReference type="EC" id="2.7.13.3" evidence="4"/>
<dbReference type="InterPro" id="IPR011006">
    <property type="entry name" value="CheY-like_superfamily"/>
</dbReference>
<dbReference type="SUPFAM" id="SSF55781">
    <property type="entry name" value="GAF domain-like"/>
    <property type="match status" value="1"/>
</dbReference>
<keyword evidence="7" id="KW-0808">Transferase</keyword>
<protein>
    <recommendedName>
        <fullName evidence="16">Circadian input-output histidine kinase CikA</fullName>
        <ecNumber evidence="4">2.7.13.3</ecNumber>
    </recommendedName>
</protein>
<evidence type="ECO:0000256" key="3">
    <source>
        <dbReference type="ARBA" id="ARBA00006402"/>
    </source>
</evidence>
<dbReference type="InterPro" id="IPR036890">
    <property type="entry name" value="HATPase_C_sf"/>
</dbReference>
<dbReference type="InterPro" id="IPR033479">
    <property type="entry name" value="dCache_1"/>
</dbReference>